<dbReference type="OrthoDB" id="7289984at2759"/>
<dbReference type="GO" id="GO:0016616">
    <property type="term" value="F:oxidoreductase activity, acting on the CH-OH group of donors, NAD or NADP as acceptor"/>
    <property type="evidence" value="ECO:0007669"/>
    <property type="project" value="TreeGrafter"/>
</dbReference>
<dbReference type="HOGENOM" id="CLU_010194_9_2_1"/>
<sequence length="270" mass="29305">MASYFVTGVSRGIGFEFLRQLSSNPDNVVIGMARDKAATEAKVSKEFPRKNIHILQGDLSDYASLKQAADKTAEITGGSLDYLIANAADLVGIEGIPPLGVLGQNPKLLEQQLLRTFKVNVIGNIHLVNLFMPLILNGNRKKVIHLATGLSDDDMTRKYGFDSQAAYSISKSAANTAMAKFSTEYAQDGVLFLNLSPGMVDSGNMDLSTEEAQKAMAHMVSILKRYDPNFSGPITVEQSVKAMMAVYEKASVENGDSGAFLSHHGNKRWI</sequence>
<dbReference type="InterPro" id="IPR036291">
    <property type="entry name" value="NAD(P)-bd_dom_sf"/>
</dbReference>
<dbReference type="InParanoid" id="A0A0D2A2Z6"/>
<gene>
    <name evidence="1" type="ORF">PV09_07429</name>
</gene>
<dbReference type="RefSeq" id="XP_016211012.1">
    <property type="nucleotide sequence ID" value="XM_016361192.1"/>
</dbReference>
<dbReference type="InterPro" id="IPR002347">
    <property type="entry name" value="SDR_fam"/>
</dbReference>
<reference evidence="1 2" key="1">
    <citation type="submission" date="2015-01" db="EMBL/GenBank/DDBJ databases">
        <title>The Genome Sequence of Ochroconis gallopava CBS43764.</title>
        <authorList>
            <consortium name="The Broad Institute Genomics Platform"/>
            <person name="Cuomo C."/>
            <person name="de Hoog S."/>
            <person name="Gorbushina A."/>
            <person name="Stielow B."/>
            <person name="Teixiera M."/>
            <person name="Abouelleil A."/>
            <person name="Chapman S.B."/>
            <person name="Priest M."/>
            <person name="Young S.K."/>
            <person name="Wortman J."/>
            <person name="Nusbaum C."/>
            <person name="Birren B."/>
        </authorList>
    </citation>
    <scope>NUCLEOTIDE SEQUENCE [LARGE SCALE GENOMIC DNA]</scope>
    <source>
        <strain evidence="1 2">CBS 43764</strain>
    </source>
</reference>
<dbReference type="GeneID" id="27315402"/>
<protein>
    <submittedName>
        <fullName evidence="1">Uncharacterized protein</fullName>
    </submittedName>
</protein>
<dbReference type="Proteomes" id="UP000053259">
    <property type="component" value="Unassembled WGS sequence"/>
</dbReference>
<name>A0A0D2A2Z6_9PEZI</name>
<evidence type="ECO:0000313" key="2">
    <source>
        <dbReference type="Proteomes" id="UP000053259"/>
    </source>
</evidence>
<evidence type="ECO:0000313" key="1">
    <source>
        <dbReference type="EMBL" id="KIW01143.1"/>
    </source>
</evidence>
<keyword evidence="2" id="KW-1185">Reference proteome</keyword>
<dbReference type="Gene3D" id="3.40.50.720">
    <property type="entry name" value="NAD(P)-binding Rossmann-like Domain"/>
    <property type="match status" value="1"/>
</dbReference>
<dbReference type="PRINTS" id="PR00081">
    <property type="entry name" value="GDHRDH"/>
</dbReference>
<accession>A0A0D2A2Z6</accession>
<dbReference type="AlphaFoldDB" id="A0A0D2A2Z6"/>
<dbReference type="Pfam" id="PF00106">
    <property type="entry name" value="adh_short"/>
    <property type="match status" value="1"/>
</dbReference>
<dbReference type="PANTHER" id="PTHR45458:SF3">
    <property type="entry name" value="CHAIN DEHYDROGENASE (ATSC), PUTATIVE-RELATED"/>
    <property type="match status" value="1"/>
</dbReference>
<dbReference type="PANTHER" id="PTHR45458">
    <property type="entry name" value="SHORT-CHAIN DEHYDROGENASE/REDUCTASE SDR"/>
    <property type="match status" value="1"/>
</dbReference>
<organism evidence="1 2">
    <name type="scientific">Verruconis gallopava</name>
    <dbReference type="NCBI Taxonomy" id="253628"/>
    <lineage>
        <taxon>Eukaryota</taxon>
        <taxon>Fungi</taxon>
        <taxon>Dikarya</taxon>
        <taxon>Ascomycota</taxon>
        <taxon>Pezizomycotina</taxon>
        <taxon>Dothideomycetes</taxon>
        <taxon>Pleosporomycetidae</taxon>
        <taxon>Venturiales</taxon>
        <taxon>Sympoventuriaceae</taxon>
        <taxon>Verruconis</taxon>
    </lineage>
</organism>
<proteinExistence type="predicted"/>
<dbReference type="EMBL" id="KN847557">
    <property type="protein sequence ID" value="KIW01143.1"/>
    <property type="molecule type" value="Genomic_DNA"/>
</dbReference>
<dbReference type="InterPro" id="IPR052184">
    <property type="entry name" value="SDR_enzymes"/>
</dbReference>
<dbReference type="SUPFAM" id="SSF51735">
    <property type="entry name" value="NAD(P)-binding Rossmann-fold domains"/>
    <property type="match status" value="1"/>
</dbReference>
<dbReference type="VEuPathDB" id="FungiDB:PV09_07429"/>